<dbReference type="GO" id="GO:0016020">
    <property type="term" value="C:membrane"/>
    <property type="evidence" value="ECO:0007669"/>
    <property type="project" value="TreeGrafter"/>
</dbReference>
<name>A0A318RTZ5_WILLI</name>
<keyword evidence="1" id="KW-0378">Hydrolase</keyword>
<dbReference type="InterPro" id="IPR050266">
    <property type="entry name" value="AB_hydrolase_sf"/>
</dbReference>
<dbReference type="EMBL" id="QJSP01000003">
    <property type="protein sequence ID" value="PYE19488.1"/>
    <property type="molecule type" value="Genomic_DNA"/>
</dbReference>
<evidence type="ECO:0000259" key="2">
    <source>
        <dbReference type="Pfam" id="PF00561"/>
    </source>
</evidence>
<protein>
    <submittedName>
        <fullName evidence="3">Pimeloyl-ACP methyl ester carboxylesterase</fullName>
    </submittedName>
</protein>
<dbReference type="OrthoDB" id="9785847at2"/>
<evidence type="ECO:0000313" key="4">
    <source>
        <dbReference type="Proteomes" id="UP000247591"/>
    </source>
</evidence>
<dbReference type="Pfam" id="PF00561">
    <property type="entry name" value="Abhydrolase_1"/>
    <property type="match status" value="1"/>
</dbReference>
<accession>A0A318RTZ5</accession>
<organism evidence="3 4">
    <name type="scientific">Williamsia limnetica</name>
    <dbReference type="NCBI Taxonomy" id="882452"/>
    <lineage>
        <taxon>Bacteria</taxon>
        <taxon>Bacillati</taxon>
        <taxon>Actinomycetota</taxon>
        <taxon>Actinomycetes</taxon>
        <taxon>Mycobacteriales</taxon>
        <taxon>Nocardiaceae</taxon>
        <taxon>Williamsia</taxon>
    </lineage>
</organism>
<keyword evidence="4" id="KW-1185">Reference proteome</keyword>
<evidence type="ECO:0000256" key="1">
    <source>
        <dbReference type="ARBA" id="ARBA00022801"/>
    </source>
</evidence>
<sequence>MGYLAVENDKRIYFEHHAGEGRPIVLVHGWGANTRCWDTTAPALRAAGHEVVLVDLRACGRSDKDFDDVSIATLGADVAALAEHLNLKNPVINGWSLGGGVATEAVAALGSRAGGLVLTGGASPRYTATDDWPHGSTVEDVEGVLAGAAANRADTFRAVAGAVCATTPSDDTLNWIWGMFMEMGPRGDDSLRDLATIDLRKHLTSLEVPILVLHGREDGFVPFSNAEAIPSLNARATVVEFTDCGHAPFLEYRDKYLSELMGFLSA</sequence>
<dbReference type="SUPFAM" id="SSF53474">
    <property type="entry name" value="alpha/beta-Hydrolases"/>
    <property type="match status" value="1"/>
</dbReference>
<feature type="domain" description="AB hydrolase-1" evidence="2">
    <location>
        <begin position="23"/>
        <end position="251"/>
    </location>
</feature>
<dbReference type="PANTHER" id="PTHR43798:SF31">
    <property type="entry name" value="AB HYDROLASE SUPERFAMILY PROTEIN YCLE"/>
    <property type="match status" value="1"/>
</dbReference>
<dbReference type="Gene3D" id="3.40.50.1820">
    <property type="entry name" value="alpha/beta hydrolase"/>
    <property type="match status" value="1"/>
</dbReference>
<dbReference type="GO" id="GO:0016787">
    <property type="term" value="F:hydrolase activity"/>
    <property type="evidence" value="ECO:0007669"/>
    <property type="project" value="UniProtKB-KW"/>
</dbReference>
<reference evidence="3 4" key="1">
    <citation type="submission" date="2018-06" db="EMBL/GenBank/DDBJ databases">
        <title>Genomic Encyclopedia of Type Strains, Phase IV (KMG-IV): sequencing the most valuable type-strain genomes for metagenomic binning, comparative biology and taxonomic classification.</title>
        <authorList>
            <person name="Goeker M."/>
        </authorList>
    </citation>
    <scope>NUCLEOTIDE SEQUENCE [LARGE SCALE GENOMIC DNA]</scope>
    <source>
        <strain evidence="3 4">DSM 45521</strain>
    </source>
</reference>
<dbReference type="PRINTS" id="PR00111">
    <property type="entry name" value="ABHYDROLASE"/>
</dbReference>
<dbReference type="InterPro" id="IPR000073">
    <property type="entry name" value="AB_hydrolase_1"/>
</dbReference>
<evidence type="ECO:0000313" key="3">
    <source>
        <dbReference type="EMBL" id="PYE19488.1"/>
    </source>
</evidence>
<dbReference type="InterPro" id="IPR029058">
    <property type="entry name" value="AB_hydrolase_fold"/>
</dbReference>
<dbReference type="RefSeq" id="WP_110468657.1">
    <property type="nucleotide sequence ID" value="NZ_QJSP01000003.1"/>
</dbReference>
<dbReference type="AlphaFoldDB" id="A0A318RTZ5"/>
<dbReference type="Proteomes" id="UP000247591">
    <property type="component" value="Unassembled WGS sequence"/>
</dbReference>
<dbReference type="PANTHER" id="PTHR43798">
    <property type="entry name" value="MONOACYLGLYCEROL LIPASE"/>
    <property type="match status" value="1"/>
</dbReference>
<proteinExistence type="predicted"/>
<comment type="caution">
    <text evidence="3">The sequence shown here is derived from an EMBL/GenBank/DDBJ whole genome shotgun (WGS) entry which is preliminary data.</text>
</comment>
<gene>
    <name evidence="3" type="ORF">DFR67_103401</name>
</gene>